<proteinExistence type="predicted"/>
<dbReference type="PANTHER" id="PTHR43861:SF1">
    <property type="entry name" value="TRANS-ACONITATE 2-METHYLTRANSFERASE"/>
    <property type="match status" value="1"/>
</dbReference>
<dbReference type="SUPFAM" id="SSF53335">
    <property type="entry name" value="S-adenosyl-L-methionine-dependent methyltransferases"/>
    <property type="match status" value="1"/>
</dbReference>
<evidence type="ECO:0000313" key="2">
    <source>
        <dbReference type="EMBL" id="GAA3221111.1"/>
    </source>
</evidence>
<dbReference type="Pfam" id="PF08241">
    <property type="entry name" value="Methyltransf_11"/>
    <property type="match status" value="1"/>
</dbReference>
<gene>
    <name evidence="2" type="ORF">GCM10010468_46120</name>
</gene>
<feature type="domain" description="Methyltransferase type 11" evidence="1">
    <location>
        <begin position="58"/>
        <end position="151"/>
    </location>
</feature>
<comment type="caution">
    <text evidence="2">The sequence shown here is derived from an EMBL/GenBank/DDBJ whole genome shotgun (WGS) entry which is preliminary data.</text>
</comment>
<dbReference type="EMBL" id="BAAAUV010000011">
    <property type="protein sequence ID" value="GAA3221111.1"/>
    <property type="molecule type" value="Genomic_DNA"/>
</dbReference>
<dbReference type="InterPro" id="IPR029063">
    <property type="entry name" value="SAM-dependent_MTases_sf"/>
</dbReference>
<dbReference type="CDD" id="cd02440">
    <property type="entry name" value="AdoMet_MTases"/>
    <property type="match status" value="1"/>
</dbReference>
<organism evidence="2 3">
    <name type="scientific">Actinocorallia longicatena</name>
    <dbReference type="NCBI Taxonomy" id="111803"/>
    <lineage>
        <taxon>Bacteria</taxon>
        <taxon>Bacillati</taxon>
        <taxon>Actinomycetota</taxon>
        <taxon>Actinomycetes</taxon>
        <taxon>Streptosporangiales</taxon>
        <taxon>Thermomonosporaceae</taxon>
        <taxon>Actinocorallia</taxon>
    </lineage>
</organism>
<name>A0ABP6QDM8_9ACTN</name>
<reference evidence="3" key="1">
    <citation type="journal article" date="2019" name="Int. J. Syst. Evol. Microbiol.">
        <title>The Global Catalogue of Microorganisms (GCM) 10K type strain sequencing project: providing services to taxonomists for standard genome sequencing and annotation.</title>
        <authorList>
            <consortium name="The Broad Institute Genomics Platform"/>
            <consortium name="The Broad Institute Genome Sequencing Center for Infectious Disease"/>
            <person name="Wu L."/>
            <person name="Ma J."/>
        </authorList>
    </citation>
    <scope>NUCLEOTIDE SEQUENCE [LARGE SCALE GENOMIC DNA]</scope>
    <source>
        <strain evidence="3">JCM 9377</strain>
    </source>
</reference>
<keyword evidence="3" id="KW-1185">Reference proteome</keyword>
<dbReference type="Proteomes" id="UP001501237">
    <property type="component" value="Unassembled WGS sequence"/>
</dbReference>
<evidence type="ECO:0000313" key="3">
    <source>
        <dbReference type="Proteomes" id="UP001501237"/>
    </source>
</evidence>
<sequence>MSHPFLGENVPGLYATEDRTRQRSDALLTAKIGGRNISDVILEHADDANLPIRPNICDIGCGQGRTTVRIARRYPLARVIALDGSPAMTAAARERASGLGVSVLTGDFHHLPLADHCLDLAVAVMCLYHSPTPAQAVSEITRTLRPGGTAILVTKAADSYREFADLLAGSGLDPGARDRPSLYENAGSENLPDLAEQGGLTVSRVEHETHTFTFADLMHTAAYLVTCPQYVLPSKLRDAAALSEALRKRLPDGAVTTTATITYVIGHP</sequence>
<evidence type="ECO:0000259" key="1">
    <source>
        <dbReference type="Pfam" id="PF08241"/>
    </source>
</evidence>
<accession>A0ABP6QDM8</accession>
<dbReference type="Gene3D" id="3.40.50.150">
    <property type="entry name" value="Vaccinia Virus protein VP39"/>
    <property type="match status" value="1"/>
</dbReference>
<dbReference type="InterPro" id="IPR013216">
    <property type="entry name" value="Methyltransf_11"/>
</dbReference>
<dbReference type="PANTHER" id="PTHR43861">
    <property type="entry name" value="TRANS-ACONITATE 2-METHYLTRANSFERASE-RELATED"/>
    <property type="match status" value="1"/>
</dbReference>
<dbReference type="RefSeq" id="WP_344831752.1">
    <property type="nucleotide sequence ID" value="NZ_BAAAUV010000011.1"/>
</dbReference>
<protein>
    <recommendedName>
        <fullName evidence="1">Methyltransferase type 11 domain-containing protein</fullName>
    </recommendedName>
</protein>